<dbReference type="GO" id="GO:0005829">
    <property type="term" value="C:cytosol"/>
    <property type="evidence" value="ECO:0007669"/>
    <property type="project" value="TreeGrafter"/>
</dbReference>
<feature type="domain" description="Formyl transferase C-terminal" evidence="10">
    <location>
        <begin position="204"/>
        <end position="302"/>
    </location>
</feature>
<gene>
    <name evidence="8 11" type="primary">fmt</name>
    <name evidence="11" type="ORF">KX01_1204</name>
</gene>
<evidence type="ECO:0000256" key="3">
    <source>
        <dbReference type="ARBA" id="ARBA00012261"/>
    </source>
</evidence>
<dbReference type="Pfam" id="PF02911">
    <property type="entry name" value="Formyl_trans_C"/>
    <property type="match status" value="1"/>
</dbReference>
<comment type="similarity">
    <text evidence="2 8">Belongs to the Fmt family.</text>
</comment>
<dbReference type="InterPro" id="IPR011034">
    <property type="entry name" value="Formyl_transferase-like_C_sf"/>
</dbReference>
<dbReference type="Proteomes" id="UP000182521">
    <property type="component" value="Chromosome"/>
</dbReference>
<feature type="domain" description="Formyl transferase N-terminal" evidence="9">
    <location>
        <begin position="7"/>
        <end position="184"/>
    </location>
</feature>
<protein>
    <recommendedName>
        <fullName evidence="4 8">Methionyl-tRNA formyltransferase</fullName>
        <ecNumber evidence="3 8">2.1.2.9</ecNumber>
    </recommendedName>
</protein>
<dbReference type="KEGG" id="frc:KX01_1204"/>
<dbReference type="CDD" id="cd08704">
    <property type="entry name" value="Met_tRNA_FMT_C"/>
    <property type="match status" value="1"/>
</dbReference>
<dbReference type="OrthoDB" id="9802815at2"/>
<evidence type="ECO:0000256" key="4">
    <source>
        <dbReference type="ARBA" id="ARBA00016014"/>
    </source>
</evidence>
<keyword evidence="6 8" id="KW-0648">Protein biosynthesis</keyword>
<dbReference type="GO" id="GO:0004479">
    <property type="term" value="F:methionyl-tRNA formyltransferase activity"/>
    <property type="evidence" value="ECO:0007669"/>
    <property type="project" value="UniProtKB-UniRule"/>
</dbReference>
<dbReference type="EMBL" id="CP009654">
    <property type="protein sequence ID" value="APC96747.1"/>
    <property type="molecule type" value="Genomic_DNA"/>
</dbReference>
<evidence type="ECO:0000256" key="8">
    <source>
        <dbReference type="HAMAP-Rule" id="MF_00182"/>
    </source>
</evidence>
<evidence type="ECO:0000259" key="9">
    <source>
        <dbReference type="Pfam" id="PF00551"/>
    </source>
</evidence>
<evidence type="ECO:0000313" key="11">
    <source>
        <dbReference type="EMBL" id="APC96747.1"/>
    </source>
</evidence>
<evidence type="ECO:0000259" key="10">
    <source>
        <dbReference type="Pfam" id="PF02911"/>
    </source>
</evidence>
<proteinExistence type="inferred from homology"/>
<dbReference type="InterPro" id="IPR044135">
    <property type="entry name" value="Met-tRNA-FMT_C"/>
</dbReference>
<keyword evidence="5 8" id="KW-0808">Transferase</keyword>
<dbReference type="SUPFAM" id="SSF53328">
    <property type="entry name" value="Formyltransferase"/>
    <property type="match status" value="1"/>
</dbReference>
<reference evidence="12" key="1">
    <citation type="submission" date="2014-10" db="EMBL/GenBank/DDBJ databases">
        <authorList>
            <person name="Kuske C.R."/>
            <person name="Challacombe J.F."/>
            <person name="Daligault H.E."/>
            <person name="Davenport K.W."/>
            <person name="Johnson S.L."/>
            <person name="Siddaramappa S."/>
            <person name="Petersen J.M."/>
        </authorList>
    </citation>
    <scope>NUCLEOTIDE SEQUENCE [LARGE SCALE GENOMIC DNA]</scope>
    <source>
        <strain evidence="12">CA97-1460</strain>
    </source>
</reference>
<evidence type="ECO:0000256" key="2">
    <source>
        <dbReference type="ARBA" id="ARBA00010699"/>
    </source>
</evidence>
<dbReference type="Gene3D" id="3.40.50.170">
    <property type="entry name" value="Formyl transferase, N-terminal domain"/>
    <property type="match status" value="1"/>
</dbReference>
<dbReference type="STRING" id="1542390.KX01_1204"/>
<dbReference type="NCBIfam" id="TIGR00460">
    <property type="entry name" value="fmt"/>
    <property type="match status" value="1"/>
</dbReference>
<comment type="catalytic activity">
    <reaction evidence="7 8">
        <text>L-methionyl-tRNA(fMet) + (6R)-10-formyltetrahydrofolate = N-formyl-L-methionyl-tRNA(fMet) + (6S)-5,6,7,8-tetrahydrofolate + H(+)</text>
        <dbReference type="Rhea" id="RHEA:24380"/>
        <dbReference type="Rhea" id="RHEA-COMP:9952"/>
        <dbReference type="Rhea" id="RHEA-COMP:9953"/>
        <dbReference type="ChEBI" id="CHEBI:15378"/>
        <dbReference type="ChEBI" id="CHEBI:57453"/>
        <dbReference type="ChEBI" id="CHEBI:78530"/>
        <dbReference type="ChEBI" id="CHEBI:78844"/>
        <dbReference type="ChEBI" id="CHEBI:195366"/>
        <dbReference type="EC" id="2.1.2.9"/>
    </reaction>
</comment>
<evidence type="ECO:0000256" key="1">
    <source>
        <dbReference type="ARBA" id="ARBA00002606"/>
    </source>
</evidence>
<dbReference type="InterPro" id="IPR037022">
    <property type="entry name" value="Formyl_trans_C_sf"/>
</dbReference>
<evidence type="ECO:0000313" key="12">
    <source>
        <dbReference type="Proteomes" id="UP000182521"/>
    </source>
</evidence>
<dbReference type="InterPro" id="IPR041711">
    <property type="entry name" value="Met-tRNA-FMT_N"/>
</dbReference>
<dbReference type="EC" id="2.1.2.9" evidence="3 8"/>
<dbReference type="PANTHER" id="PTHR11138">
    <property type="entry name" value="METHIONYL-TRNA FORMYLTRANSFERASE"/>
    <property type="match status" value="1"/>
</dbReference>
<evidence type="ECO:0000256" key="5">
    <source>
        <dbReference type="ARBA" id="ARBA00022679"/>
    </source>
</evidence>
<comment type="function">
    <text evidence="1 8">Attaches a formyl group to the free amino group of methionyl-tRNA(fMet). The formyl group appears to play a dual role in the initiator identity of N-formylmethionyl-tRNA by promoting its recognition by IF2 and preventing the misappropriation of this tRNA by the elongation apparatus.</text>
</comment>
<dbReference type="RefSeq" id="WP_071664114.1">
    <property type="nucleotide sequence ID" value="NZ_CP009654.1"/>
</dbReference>
<dbReference type="InterPro" id="IPR036477">
    <property type="entry name" value="Formyl_transf_N_sf"/>
</dbReference>
<dbReference type="PANTHER" id="PTHR11138:SF5">
    <property type="entry name" value="METHIONYL-TRNA FORMYLTRANSFERASE, MITOCHONDRIAL"/>
    <property type="match status" value="1"/>
</dbReference>
<dbReference type="Gene3D" id="3.10.25.10">
    <property type="entry name" value="Formyl transferase, C-terminal domain"/>
    <property type="match status" value="1"/>
</dbReference>
<name>A0A1J0KSS0_9GAMM</name>
<accession>A0A1J0KSS0</accession>
<dbReference type="Pfam" id="PF00551">
    <property type="entry name" value="Formyl_trans_N"/>
    <property type="match status" value="1"/>
</dbReference>
<dbReference type="CDD" id="cd08646">
    <property type="entry name" value="FMT_core_Met-tRNA-FMT_N"/>
    <property type="match status" value="1"/>
</dbReference>
<dbReference type="SUPFAM" id="SSF50486">
    <property type="entry name" value="FMT C-terminal domain-like"/>
    <property type="match status" value="1"/>
</dbReference>
<dbReference type="InterPro" id="IPR001555">
    <property type="entry name" value="GART_AS"/>
</dbReference>
<dbReference type="InterPro" id="IPR005793">
    <property type="entry name" value="Formyl_trans_C"/>
</dbReference>
<keyword evidence="12" id="KW-1185">Reference proteome</keyword>
<dbReference type="InterPro" id="IPR002376">
    <property type="entry name" value="Formyl_transf_N"/>
</dbReference>
<evidence type="ECO:0000256" key="7">
    <source>
        <dbReference type="ARBA" id="ARBA00048558"/>
    </source>
</evidence>
<dbReference type="PROSITE" id="PS00373">
    <property type="entry name" value="GART"/>
    <property type="match status" value="1"/>
</dbReference>
<dbReference type="InterPro" id="IPR005794">
    <property type="entry name" value="Fmt"/>
</dbReference>
<evidence type="ECO:0000256" key="6">
    <source>
        <dbReference type="ARBA" id="ARBA00022917"/>
    </source>
</evidence>
<organism evidence="11 12">
    <name type="scientific">Francisella frigiditurris</name>
    <dbReference type="NCBI Taxonomy" id="1542390"/>
    <lineage>
        <taxon>Bacteria</taxon>
        <taxon>Pseudomonadati</taxon>
        <taxon>Pseudomonadota</taxon>
        <taxon>Gammaproteobacteria</taxon>
        <taxon>Thiotrichales</taxon>
        <taxon>Francisellaceae</taxon>
        <taxon>Francisella</taxon>
    </lineage>
</organism>
<sequence>MKKLDIVFAGTPDISAQVLKDLYKTEHNIKAVLTQPDRAKGRGKKVQYSPVKEIALDHNIPVFQPLSFKKNPEVLEDIKNLNPDVIVVIAYGIIVPKEFLDIPKYGCLNIHVSLLPRWRGAAPIQRAIQAGDKKTGVCIMQMDEGLDTGDILKILEIDILDTDTSQTLHDKFAKLSIKPLLEVLNNIETSEPQKQNGDITYAHKISKEEGNIDFSKKSAEISCQIRAFTPWPSAYFILNNETIKVGEFEILDSKINSNNFGEILDISKNGFDVATADKVIRFKQLQFPGKKMLNIADILNGYKDLKNYIGKKVG</sequence>
<feature type="binding site" evidence="8">
    <location>
        <begin position="113"/>
        <end position="116"/>
    </location>
    <ligand>
        <name>(6S)-5,6,7,8-tetrahydrofolate</name>
        <dbReference type="ChEBI" id="CHEBI:57453"/>
    </ligand>
</feature>
<dbReference type="AlphaFoldDB" id="A0A1J0KSS0"/>
<dbReference type="HAMAP" id="MF_00182">
    <property type="entry name" value="Formyl_trans"/>
    <property type="match status" value="1"/>
</dbReference>